<feature type="domain" description="Response regulatory" evidence="20">
    <location>
        <begin position="860"/>
        <end position="978"/>
    </location>
</feature>
<evidence type="ECO:0000259" key="21">
    <source>
        <dbReference type="PROSITE" id="PS50112"/>
    </source>
</evidence>
<dbReference type="Gene3D" id="3.30.450.20">
    <property type="entry name" value="PAS domain"/>
    <property type="match status" value="2"/>
</dbReference>
<keyword evidence="6" id="KW-0808">Transferase</keyword>
<keyword evidence="13" id="KW-0472">Membrane</keyword>
<evidence type="ECO:0000256" key="8">
    <source>
        <dbReference type="ARBA" id="ARBA00022741"/>
    </source>
</evidence>
<evidence type="ECO:0000256" key="7">
    <source>
        <dbReference type="ARBA" id="ARBA00022692"/>
    </source>
</evidence>
<dbReference type="InterPro" id="IPR003661">
    <property type="entry name" value="HisK_dim/P_dom"/>
</dbReference>
<evidence type="ECO:0000256" key="12">
    <source>
        <dbReference type="ARBA" id="ARBA00023012"/>
    </source>
</evidence>
<dbReference type="InterPro" id="IPR035965">
    <property type="entry name" value="PAS-like_dom_sf"/>
</dbReference>
<comment type="subcellular location">
    <subcellularLocation>
        <location evidence="2">Cell membrane</location>
        <topology evidence="2">Multi-pass membrane protein</topology>
    </subcellularLocation>
</comment>
<dbReference type="Gene3D" id="1.20.120.160">
    <property type="entry name" value="HPT domain"/>
    <property type="match status" value="1"/>
</dbReference>
<proteinExistence type="predicted"/>
<dbReference type="Pfam" id="PF00512">
    <property type="entry name" value="HisKA"/>
    <property type="match status" value="1"/>
</dbReference>
<dbReference type="GO" id="GO:0000155">
    <property type="term" value="F:phosphorelay sensor kinase activity"/>
    <property type="evidence" value="ECO:0007669"/>
    <property type="project" value="InterPro"/>
</dbReference>
<feature type="modified residue" description="Phosphohistidine" evidence="16">
    <location>
        <position position="1053"/>
    </location>
</feature>
<dbReference type="SMART" id="SM00388">
    <property type="entry name" value="HisKA"/>
    <property type="match status" value="1"/>
</dbReference>
<organism evidence="24 25">
    <name type="scientific">Frigoriglobus tundricola</name>
    <dbReference type="NCBI Taxonomy" id="2774151"/>
    <lineage>
        <taxon>Bacteria</taxon>
        <taxon>Pseudomonadati</taxon>
        <taxon>Planctomycetota</taxon>
        <taxon>Planctomycetia</taxon>
        <taxon>Gemmatales</taxon>
        <taxon>Gemmataceae</taxon>
        <taxon>Frigoriglobus</taxon>
    </lineage>
</organism>
<dbReference type="PANTHER" id="PTHR45339">
    <property type="entry name" value="HYBRID SIGNAL TRANSDUCTION HISTIDINE KINASE J"/>
    <property type="match status" value="1"/>
</dbReference>
<accession>A0A6M5YLN5</accession>
<evidence type="ECO:0000259" key="20">
    <source>
        <dbReference type="PROSITE" id="PS50110"/>
    </source>
</evidence>
<dbReference type="PROSITE" id="PS50109">
    <property type="entry name" value="HIS_KIN"/>
    <property type="match status" value="1"/>
</dbReference>
<dbReference type="EC" id="2.7.13.3" evidence="3"/>
<dbReference type="AlphaFoldDB" id="A0A6M5YLN5"/>
<evidence type="ECO:0000256" key="15">
    <source>
        <dbReference type="ARBA" id="ARBA00068150"/>
    </source>
</evidence>
<keyword evidence="10" id="KW-0067">ATP-binding</keyword>
<keyword evidence="12" id="KW-0902">Two-component regulatory system</keyword>
<dbReference type="KEGG" id="ftj:FTUN_2473"/>
<dbReference type="InterPro" id="IPR036097">
    <property type="entry name" value="HisK_dim/P_sf"/>
</dbReference>
<dbReference type="InterPro" id="IPR000700">
    <property type="entry name" value="PAS-assoc_C"/>
</dbReference>
<dbReference type="InterPro" id="IPR011006">
    <property type="entry name" value="CheY-like_superfamily"/>
</dbReference>
<dbReference type="SMART" id="SM00086">
    <property type="entry name" value="PAC"/>
    <property type="match status" value="2"/>
</dbReference>
<sequence length="1105" mass="118994">MRRPAHPAPFGPHPEFVFLTDTLRAVCEAIPDALICADAHGRIGLINAPAEAMFGYRRDELVGRPIEELIPERFRDRHVGERDAYFARPHRRSMGEGRELVGLHKDGSEVPIEISLSPLHTRDGLLVLATVRDVSARRRHVAELRALEVRYRTLVEGIPAVTLLAPLDGTTTSLYVSPQIEELLGFTQREWLENPILWFTQLHPDDQMRWQHEFGRTVSTGTPFRSVYRFIAKNGRTVWVHGEAKVVRDESGTPLFLQGIAFDITEIKQAEEALKEQARFKTLEVAVSSAGNRATGSDEMLREYTELLGRHLDLALVQIWTRDRPGADWNLAAAHGGSAHPDGPQRPAPVDPAAVAAIAAEARPRSFSGPGAGPQLMEAEWGRREGIVAGAGCPLTALGHVVGVVIVLARHPLTGNTLDALDRIASHIGLGIERKRGHEELDRRVLLRTEELNKARHEAELATRAKSEFLANMSHEIRTPMNGILGLTAQVLETDLKPDQRESLGLVASSADALLTVINDILDFSKIEAGKMELDPAPFALRDVVGDTLKTFAPKAHSKGLELVCDVAPDVPDGLVGDAGRLRQVLTNLVGNAIKFTDRGEVVVHAERFEAPPGAGVFFSVRDTGIGIPKEKQARIFEAFTQADGSTTRQYGGTGLGLTISVRLVQMMGGNIRVESEPGRGSEFRFDARFQLARPSFSGLVRPPKKLAGASVLVVDDNATNRRVLSETVRLWGANPTCAESGPAALVELRRSAAAGRPYPLVLLDAVMPGMDGFAVGEQIARDPVRAPSAIVVLTSAGSSCDAERCRALGFSSYLVKPVKAAELLKAVTAALGDDPPTLRNGGPSAARWPDAAEPSRPLEVLLAEDNLVNQRVAVRLIEKCGHKVTVANHGGEALTALSQKPFDLVLMDVQMPEMDGFEATRRIRADERDRVRRTPIVAMTAHAMAGDRERCLAGGMDDYLTKPIQREELFRVLKWVEVMEPVAPDRGPGERGGAGAAAPSFDRAAALAQLGGDEELFAEVAGLFRTDGPRLLVEIRAAVASGAAATLALSAHGLKGAAGYVGGTGAAAAAHRLEQIGAAGDLAAAPAALAALEREMTRLIADLA</sequence>
<evidence type="ECO:0000256" key="6">
    <source>
        <dbReference type="ARBA" id="ARBA00022679"/>
    </source>
</evidence>
<dbReference type="SMART" id="SM00448">
    <property type="entry name" value="REC"/>
    <property type="match status" value="2"/>
</dbReference>
<evidence type="ECO:0000256" key="1">
    <source>
        <dbReference type="ARBA" id="ARBA00000085"/>
    </source>
</evidence>
<dbReference type="SMART" id="SM00387">
    <property type="entry name" value="HATPase_c"/>
    <property type="match status" value="1"/>
</dbReference>
<dbReference type="Pfam" id="PF00072">
    <property type="entry name" value="Response_reg"/>
    <property type="match status" value="2"/>
</dbReference>
<dbReference type="Gene3D" id="3.30.565.10">
    <property type="entry name" value="Histidine kinase-like ATPase, C-terminal domain"/>
    <property type="match status" value="1"/>
</dbReference>
<dbReference type="SUPFAM" id="SSF55785">
    <property type="entry name" value="PYP-like sensor domain (PAS domain)"/>
    <property type="match status" value="2"/>
</dbReference>
<feature type="modified residue" description="4-aspartylphosphate" evidence="17">
    <location>
        <position position="765"/>
    </location>
</feature>
<keyword evidence="11" id="KW-1133">Transmembrane helix</keyword>
<dbReference type="Pfam" id="PF01627">
    <property type="entry name" value="Hpt"/>
    <property type="match status" value="1"/>
</dbReference>
<dbReference type="SUPFAM" id="SSF47384">
    <property type="entry name" value="Homodimeric domain of signal transducing histidine kinase"/>
    <property type="match status" value="1"/>
</dbReference>
<keyword evidence="5 17" id="KW-0597">Phosphoprotein</keyword>
<dbReference type="InterPro" id="IPR036890">
    <property type="entry name" value="HATPase_C_sf"/>
</dbReference>
<comment type="catalytic activity">
    <reaction evidence="1">
        <text>ATP + protein L-histidine = ADP + protein N-phospho-L-histidine.</text>
        <dbReference type="EC" id="2.7.13.3"/>
    </reaction>
</comment>
<evidence type="ECO:0000256" key="9">
    <source>
        <dbReference type="ARBA" id="ARBA00022777"/>
    </source>
</evidence>
<evidence type="ECO:0000259" key="22">
    <source>
        <dbReference type="PROSITE" id="PS50113"/>
    </source>
</evidence>
<dbReference type="PROSITE" id="PS50110">
    <property type="entry name" value="RESPONSE_REGULATORY"/>
    <property type="match status" value="2"/>
</dbReference>
<evidence type="ECO:0000256" key="4">
    <source>
        <dbReference type="ARBA" id="ARBA00022475"/>
    </source>
</evidence>
<dbReference type="PROSITE" id="PS50894">
    <property type="entry name" value="HPT"/>
    <property type="match status" value="1"/>
</dbReference>
<dbReference type="EMBL" id="CP053452">
    <property type="protein sequence ID" value="QJW94947.1"/>
    <property type="molecule type" value="Genomic_DNA"/>
</dbReference>
<dbReference type="Gene3D" id="3.40.50.2300">
    <property type="match status" value="2"/>
</dbReference>
<feature type="domain" description="PAS" evidence="21">
    <location>
        <begin position="19"/>
        <end position="72"/>
    </location>
</feature>
<dbReference type="PROSITE" id="PS50113">
    <property type="entry name" value="PAC"/>
    <property type="match status" value="2"/>
</dbReference>
<dbReference type="InterPro" id="IPR003594">
    <property type="entry name" value="HATPase_dom"/>
</dbReference>
<evidence type="ECO:0000256" key="16">
    <source>
        <dbReference type="PROSITE-ProRule" id="PRU00110"/>
    </source>
</evidence>
<evidence type="ECO:0000256" key="18">
    <source>
        <dbReference type="SAM" id="MobiDB-lite"/>
    </source>
</evidence>
<dbReference type="Pfam" id="PF00989">
    <property type="entry name" value="PAS"/>
    <property type="match status" value="1"/>
</dbReference>
<dbReference type="Gene3D" id="3.30.450.40">
    <property type="match status" value="1"/>
</dbReference>
<dbReference type="GO" id="GO:0005524">
    <property type="term" value="F:ATP binding"/>
    <property type="evidence" value="ECO:0007669"/>
    <property type="project" value="UniProtKB-KW"/>
</dbReference>
<dbReference type="SMART" id="SM00091">
    <property type="entry name" value="PAS"/>
    <property type="match status" value="2"/>
</dbReference>
<dbReference type="GO" id="GO:0006355">
    <property type="term" value="P:regulation of DNA-templated transcription"/>
    <property type="evidence" value="ECO:0007669"/>
    <property type="project" value="InterPro"/>
</dbReference>
<evidence type="ECO:0000256" key="17">
    <source>
        <dbReference type="PROSITE-ProRule" id="PRU00169"/>
    </source>
</evidence>
<dbReference type="InterPro" id="IPR000014">
    <property type="entry name" value="PAS"/>
</dbReference>
<keyword evidence="4" id="KW-1003">Cell membrane</keyword>
<dbReference type="InterPro" id="IPR005467">
    <property type="entry name" value="His_kinase_dom"/>
</dbReference>
<dbReference type="RefSeq" id="WP_171470834.1">
    <property type="nucleotide sequence ID" value="NZ_CP053452.2"/>
</dbReference>
<feature type="domain" description="HPt" evidence="23">
    <location>
        <begin position="1014"/>
        <end position="1105"/>
    </location>
</feature>
<dbReference type="Pfam" id="PF08447">
    <property type="entry name" value="PAS_3"/>
    <property type="match status" value="1"/>
</dbReference>
<protein>
    <recommendedName>
        <fullName evidence="15">Sensory/regulatory protein RpfC</fullName>
        <ecNumber evidence="3">2.7.13.3</ecNumber>
    </recommendedName>
</protein>
<dbReference type="InterPro" id="IPR013767">
    <property type="entry name" value="PAS_fold"/>
</dbReference>
<dbReference type="FunFam" id="3.30.565.10:FF:000010">
    <property type="entry name" value="Sensor histidine kinase RcsC"/>
    <property type="match status" value="1"/>
</dbReference>
<dbReference type="GO" id="GO:0005886">
    <property type="term" value="C:plasma membrane"/>
    <property type="evidence" value="ECO:0007669"/>
    <property type="project" value="UniProtKB-SubCell"/>
</dbReference>
<evidence type="ECO:0000259" key="23">
    <source>
        <dbReference type="PROSITE" id="PS50894"/>
    </source>
</evidence>
<dbReference type="Pfam" id="PF01590">
    <property type="entry name" value="GAF"/>
    <property type="match status" value="1"/>
</dbReference>
<dbReference type="CDD" id="cd17546">
    <property type="entry name" value="REC_hyHK_CKI1_RcsC-like"/>
    <property type="match status" value="1"/>
</dbReference>
<evidence type="ECO:0000256" key="5">
    <source>
        <dbReference type="ARBA" id="ARBA00022553"/>
    </source>
</evidence>
<dbReference type="PRINTS" id="PR00344">
    <property type="entry name" value="BCTRLSENSOR"/>
</dbReference>
<dbReference type="InterPro" id="IPR004358">
    <property type="entry name" value="Sig_transdc_His_kin-like_C"/>
</dbReference>
<comment type="subunit">
    <text evidence="14">At low DSF concentrations, interacts with RpfF.</text>
</comment>
<evidence type="ECO:0000256" key="13">
    <source>
        <dbReference type="ARBA" id="ARBA00023136"/>
    </source>
</evidence>
<dbReference type="InterPro" id="IPR029016">
    <property type="entry name" value="GAF-like_dom_sf"/>
</dbReference>
<feature type="domain" description="Histidine kinase" evidence="19">
    <location>
        <begin position="472"/>
        <end position="692"/>
    </location>
</feature>
<dbReference type="SUPFAM" id="SSF55874">
    <property type="entry name" value="ATPase domain of HSP90 chaperone/DNA topoisomerase II/histidine kinase"/>
    <property type="match status" value="1"/>
</dbReference>
<dbReference type="InterPro" id="IPR036641">
    <property type="entry name" value="HPT_dom_sf"/>
</dbReference>
<reference evidence="25" key="1">
    <citation type="submission" date="2020-05" db="EMBL/GenBank/DDBJ databases">
        <title>Frigoriglobus tundricola gen. nov., sp. nov., a psychrotolerant cellulolytic planctomycete of the family Gemmataceae with two divergent copies of 16S rRNA gene.</title>
        <authorList>
            <person name="Kulichevskaya I.S."/>
            <person name="Ivanova A.A."/>
            <person name="Naumoff D.G."/>
            <person name="Beletsky A.V."/>
            <person name="Rijpstra W.I.C."/>
            <person name="Sinninghe Damste J.S."/>
            <person name="Mardanov A.V."/>
            <person name="Ravin N.V."/>
            <person name="Dedysh S.N."/>
        </authorList>
    </citation>
    <scope>NUCLEOTIDE SEQUENCE [LARGE SCALE GENOMIC DNA]</scope>
    <source>
        <strain evidence="25">PL17</strain>
    </source>
</reference>
<keyword evidence="7" id="KW-0812">Transmembrane</keyword>
<keyword evidence="9" id="KW-0418">Kinase</keyword>
<dbReference type="PANTHER" id="PTHR45339:SF1">
    <property type="entry name" value="HYBRID SIGNAL TRANSDUCTION HISTIDINE KINASE J"/>
    <property type="match status" value="1"/>
</dbReference>
<dbReference type="SUPFAM" id="SSF52172">
    <property type="entry name" value="CheY-like"/>
    <property type="match status" value="2"/>
</dbReference>
<dbReference type="CDD" id="cd16922">
    <property type="entry name" value="HATPase_EvgS-ArcB-TorS-like"/>
    <property type="match status" value="1"/>
</dbReference>
<feature type="region of interest" description="Disordered" evidence="18">
    <location>
        <begin position="331"/>
        <end position="350"/>
    </location>
</feature>
<dbReference type="Gene3D" id="1.10.287.130">
    <property type="match status" value="1"/>
</dbReference>
<feature type="domain" description="PAC" evidence="22">
    <location>
        <begin position="96"/>
        <end position="146"/>
    </location>
</feature>
<dbReference type="SUPFAM" id="SSF55781">
    <property type="entry name" value="GAF domain-like"/>
    <property type="match status" value="1"/>
</dbReference>
<dbReference type="PROSITE" id="PS50112">
    <property type="entry name" value="PAS"/>
    <property type="match status" value="2"/>
</dbReference>
<dbReference type="InterPro" id="IPR003018">
    <property type="entry name" value="GAF"/>
</dbReference>
<evidence type="ECO:0000313" key="24">
    <source>
        <dbReference type="EMBL" id="QJW94947.1"/>
    </source>
</evidence>
<evidence type="ECO:0000256" key="3">
    <source>
        <dbReference type="ARBA" id="ARBA00012438"/>
    </source>
</evidence>
<dbReference type="InterPro" id="IPR008207">
    <property type="entry name" value="Sig_transdc_His_kin_Hpt_dom"/>
</dbReference>
<keyword evidence="25" id="KW-1185">Reference proteome</keyword>
<evidence type="ECO:0000313" key="25">
    <source>
        <dbReference type="Proteomes" id="UP000503447"/>
    </source>
</evidence>
<feature type="modified residue" description="4-aspartylphosphate" evidence="17">
    <location>
        <position position="909"/>
    </location>
</feature>
<feature type="domain" description="PAS" evidence="21">
    <location>
        <begin position="147"/>
        <end position="221"/>
    </location>
</feature>
<dbReference type="Proteomes" id="UP000503447">
    <property type="component" value="Chromosome"/>
</dbReference>
<evidence type="ECO:0000256" key="10">
    <source>
        <dbReference type="ARBA" id="ARBA00022840"/>
    </source>
</evidence>
<evidence type="ECO:0000256" key="11">
    <source>
        <dbReference type="ARBA" id="ARBA00022989"/>
    </source>
</evidence>
<dbReference type="NCBIfam" id="TIGR00229">
    <property type="entry name" value="sensory_box"/>
    <property type="match status" value="2"/>
</dbReference>
<evidence type="ECO:0000256" key="2">
    <source>
        <dbReference type="ARBA" id="ARBA00004651"/>
    </source>
</evidence>
<dbReference type="CDD" id="cd00082">
    <property type="entry name" value="HisKA"/>
    <property type="match status" value="1"/>
</dbReference>
<gene>
    <name evidence="24" type="ORF">FTUN_2473</name>
</gene>
<feature type="domain" description="Response regulatory" evidence="20">
    <location>
        <begin position="711"/>
        <end position="832"/>
    </location>
</feature>
<dbReference type="Pfam" id="PF02518">
    <property type="entry name" value="HATPase_c"/>
    <property type="match status" value="1"/>
</dbReference>
<dbReference type="CDD" id="cd00130">
    <property type="entry name" value="PAS"/>
    <property type="match status" value="2"/>
</dbReference>
<dbReference type="FunFam" id="1.10.287.130:FF:000002">
    <property type="entry name" value="Two-component osmosensing histidine kinase"/>
    <property type="match status" value="1"/>
</dbReference>
<dbReference type="InterPro" id="IPR013655">
    <property type="entry name" value="PAS_fold_3"/>
</dbReference>
<dbReference type="SUPFAM" id="SSF47226">
    <property type="entry name" value="Histidine-containing phosphotransfer domain, HPT domain"/>
    <property type="match status" value="1"/>
</dbReference>
<evidence type="ECO:0000259" key="19">
    <source>
        <dbReference type="PROSITE" id="PS50109"/>
    </source>
</evidence>
<name>A0A6M5YLN5_9BACT</name>
<dbReference type="InterPro" id="IPR001789">
    <property type="entry name" value="Sig_transdc_resp-reg_receiver"/>
</dbReference>
<keyword evidence="8" id="KW-0547">Nucleotide-binding</keyword>
<dbReference type="InterPro" id="IPR001610">
    <property type="entry name" value="PAC"/>
</dbReference>
<feature type="domain" description="PAC" evidence="22">
    <location>
        <begin position="224"/>
        <end position="276"/>
    </location>
</feature>
<evidence type="ECO:0000256" key="14">
    <source>
        <dbReference type="ARBA" id="ARBA00064003"/>
    </source>
</evidence>